<keyword evidence="8" id="KW-0808">Transferase</keyword>
<dbReference type="GO" id="GO:0045893">
    <property type="term" value="P:positive regulation of DNA-templated transcription"/>
    <property type="evidence" value="ECO:0007669"/>
    <property type="project" value="TreeGrafter"/>
</dbReference>
<keyword evidence="8" id="KW-0489">Methyltransferase</keyword>
<dbReference type="Gene3D" id="3.30.40.10">
    <property type="entry name" value="Zinc/RING finger domain, C3HC4 (zinc finger)"/>
    <property type="match status" value="2"/>
</dbReference>
<evidence type="ECO:0000256" key="1">
    <source>
        <dbReference type="ARBA" id="ARBA00004123"/>
    </source>
</evidence>
<dbReference type="InterPro" id="IPR019786">
    <property type="entry name" value="Zinc_finger_PHD-type_CS"/>
</dbReference>
<keyword evidence="5" id="KW-0539">Nucleus</keyword>
<dbReference type="InterPro" id="IPR013083">
    <property type="entry name" value="Znf_RING/FYVE/PHD"/>
</dbReference>
<dbReference type="InterPro" id="IPR001965">
    <property type="entry name" value="Znf_PHD"/>
</dbReference>
<dbReference type="GO" id="GO:0048188">
    <property type="term" value="C:Set1C/COMPASS complex"/>
    <property type="evidence" value="ECO:0007669"/>
    <property type="project" value="InterPro"/>
</dbReference>
<sequence length="1207" mass="137360">MSDLHLFVMQHWEHICECKSSRLRLLYRYSLAELYELLHTMDKHSSDESLQNKNLRSQISISHQLSGLTKKVKGGHISLAQLTEQWLSRSFEVFHSPYCCDAYATQLKEAEQFLWAGIEVDPVRNVVKDLIVAQKWAEGMRDCLFRIQNWSSCRDLERVHMESINELLNVQPVPCNEPGHIKLKEYAEEAKLLIQAIDSALMSFSKMFELESLYSRACDFPIYVKQIEKLSQKVSSAKAWLQSARKYIPDKCSAAIDVDVLYKLKLEISELQVELPERGLLLDLLRQAESCQAECNETLKTPSTLKNIETILQEWDDFPVKIPELMLLRQHRIGAVSWIARCNKILFNIHDREDQHAVVDELSCLVKDGASLRIQVDELPLIEIELKKARCRVKALKACDNKMPMDFIQELVVEAAVLQIDREKLFVDMSRVLAAATCWQERAAKVFAHRGQMSEFEDIMRSAAEISVILPSLADVEDAVLMAKSWLKNSEPFLLSSSSMAPGSCPVLKLEALKGLILQSKSLKISLEEQRMLEIVLKNCEEWEKVAYSALQDVQCLCNASSLGDGKDNGLIMRIEVLIARIESITKSGCSLVFDFAAIPKLQNAHSMLLWCTKVFSFCPIVPSFEDVENLMKTAEDFSGTCVSGLLWSSLIDGVKWLRKALGIIPVASNFERCKLSDAEEFLAESKARDISFPAVVDQLVYANQKHKVWQEQVHQFFCLKSQEQTWSVILELKELGMAVAFGCPELDMVLSEVKRVEKWKQQSVEILERFVGNGRSLPSALQQIIWALEKALHYIAGKSQSYGARNLCMCCAGYIEDQEFTTCSMCHDHYHLQCVGSALGDLKNAGLYICPYCCSLVDGSVYQEGGGPLRFGRRRPELKMLVELLSNAENLSIRVEEEGTLQLVVKQVLEYKTCLREILDSALSSSGRNLNVITEKLIAAFKASKVAGVYDDQDNDDLDLALGRNLWRINVNRSFEALEKPTMHQIHQHIEEGLAISTPCGDYFWQKLTDLEHIGSQWADQARKVATDSGALGLDKVFKLITQGENLPVVLEKELKLLRARTMLYCICRKPYDDRAKVVCNQCDEWYHVECMKLLSMPEMFVCAACNPEAERLSMLPLTDHERSTGAKLLEPRTPSPRHTKSRMKHSITKFGLKQNVLATTKNQTTSFSRYDKVDRLQWQTRKPFRRAARRRSEFESLSQFIHIQQ</sequence>
<feature type="domain" description="Zinc finger PHD-type" evidence="7">
    <location>
        <begin position="808"/>
        <end position="855"/>
    </location>
</feature>
<keyword evidence="4" id="KW-0862">Zinc</keyword>
<dbReference type="PANTHER" id="PTHR46174:SF1">
    <property type="entry name" value="CXXC-TYPE ZINC FINGER PROTEIN 1"/>
    <property type="match status" value="1"/>
</dbReference>
<evidence type="ECO:0000259" key="7">
    <source>
        <dbReference type="SMART" id="SM00249"/>
    </source>
</evidence>
<dbReference type="GO" id="GO:0008168">
    <property type="term" value="F:methyltransferase activity"/>
    <property type="evidence" value="ECO:0007669"/>
    <property type="project" value="UniProtKB-KW"/>
</dbReference>
<comment type="subcellular location">
    <subcellularLocation>
        <location evidence="1">Nucleus</location>
    </subcellularLocation>
</comment>
<feature type="region of interest" description="Disordered" evidence="6">
    <location>
        <begin position="1125"/>
        <end position="1146"/>
    </location>
</feature>
<dbReference type="InterPro" id="IPR037869">
    <property type="entry name" value="Spp1/CFP1"/>
</dbReference>
<feature type="compositionally biased region" description="Basic residues" evidence="6">
    <location>
        <begin position="1137"/>
        <end position="1146"/>
    </location>
</feature>
<dbReference type="GO" id="GO:0032259">
    <property type="term" value="P:methylation"/>
    <property type="evidence" value="ECO:0007669"/>
    <property type="project" value="UniProtKB-KW"/>
</dbReference>
<reference evidence="8" key="1">
    <citation type="submission" date="2018-02" db="EMBL/GenBank/DDBJ databases">
        <title>Rhizophora mucronata_Transcriptome.</title>
        <authorList>
            <person name="Meera S.P."/>
            <person name="Sreeshan A."/>
            <person name="Augustine A."/>
        </authorList>
    </citation>
    <scope>NUCLEOTIDE SEQUENCE</scope>
    <source>
        <tissue evidence="8">Leaf</tissue>
    </source>
</reference>
<evidence type="ECO:0000256" key="4">
    <source>
        <dbReference type="ARBA" id="ARBA00022833"/>
    </source>
</evidence>
<dbReference type="AlphaFoldDB" id="A0A2P2MIS6"/>
<dbReference type="PANTHER" id="PTHR46174">
    <property type="entry name" value="CXXC-TYPE ZINC FINGER PROTEIN 1"/>
    <property type="match status" value="1"/>
</dbReference>
<keyword evidence="3" id="KW-0863">Zinc-finger</keyword>
<evidence type="ECO:0000256" key="3">
    <source>
        <dbReference type="ARBA" id="ARBA00022771"/>
    </source>
</evidence>
<evidence type="ECO:0000256" key="2">
    <source>
        <dbReference type="ARBA" id="ARBA00022723"/>
    </source>
</evidence>
<dbReference type="SMART" id="SM00249">
    <property type="entry name" value="PHD"/>
    <property type="match status" value="2"/>
</dbReference>
<organism evidence="8">
    <name type="scientific">Rhizophora mucronata</name>
    <name type="common">Asiatic mangrove</name>
    <dbReference type="NCBI Taxonomy" id="61149"/>
    <lineage>
        <taxon>Eukaryota</taxon>
        <taxon>Viridiplantae</taxon>
        <taxon>Streptophyta</taxon>
        <taxon>Embryophyta</taxon>
        <taxon>Tracheophyta</taxon>
        <taxon>Spermatophyta</taxon>
        <taxon>Magnoliopsida</taxon>
        <taxon>eudicotyledons</taxon>
        <taxon>Gunneridae</taxon>
        <taxon>Pentapetalae</taxon>
        <taxon>rosids</taxon>
        <taxon>fabids</taxon>
        <taxon>Malpighiales</taxon>
        <taxon>Rhizophoraceae</taxon>
        <taxon>Rhizophora</taxon>
    </lineage>
</organism>
<dbReference type="PROSITE" id="PS01359">
    <property type="entry name" value="ZF_PHD_1"/>
    <property type="match status" value="1"/>
</dbReference>
<dbReference type="InterPro" id="IPR011011">
    <property type="entry name" value="Znf_FYVE_PHD"/>
</dbReference>
<feature type="domain" description="Zinc finger PHD-type" evidence="7">
    <location>
        <begin position="1066"/>
        <end position="1108"/>
    </location>
</feature>
<dbReference type="GO" id="GO:0008270">
    <property type="term" value="F:zinc ion binding"/>
    <property type="evidence" value="ECO:0007669"/>
    <property type="project" value="UniProtKB-KW"/>
</dbReference>
<accession>A0A2P2MIS6</accession>
<keyword evidence="2" id="KW-0479">Metal-binding</keyword>
<evidence type="ECO:0000256" key="5">
    <source>
        <dbReference type="ARBA" id="ARBA00023242"/>
    </source>
</evidence>
<dbReference type="SUPFAM" id="SSF57903">
    <property type="entry name" value="FYVE/PHD zinc finger"/>
    <property type="match status" value="2"/>
</dbReference>
<proteinExistence type="predicted"/>
<evidence type="ECO:0000313" key="8">
    <source>
        <dbReference type="EMBL" id="MBX30143.1"/>
    </source>
</evidence>
<name>A0A2P2MIS6_RHIMU</name>
<dbReference type="CDD" id="cd15489">
    <property type="entry name" value="PHD_SF"/>
    <property type="match status" value="1"/>
</dbReference>
<evidence type="ECO:0000256" key="6">
    <source>
        <dbReference type="SAM" id="MobiDB-lite"/>
    </source>
</evidence>
<dbReference type="EMBL" id="GGEC01049659">
    <property type="protein sequence ID" value="MBX30143.1"/>
    <property type="molecule type" value="Transcribed_RNA"/>
</dbReference>
<dbReference type="InterPro" id="IPR013637">
    <property type="entry name" value="Lys_sp_deMease-like_dom"/>
</dbReference>
<dbReference type="Pfam" id="PF08429">
    <property type="entry name" value="PLU-1"/>
    <property type="match status" value="1"/>
</dbReference>
<protein>
    <submittedName>
        <fullName evidence="8">Lysine-specific demethylase 5B isoform X1</fullName>
    </submittedName>
</protein>